<organism evidence="2 3">
    <name type="scientific">Candidatus Sungiibacteriota bacterium</name>
    <dbReference type="NCBI Taxonomy" id="2750080"/>
    <lineage>
        <taxon>Bacteria</taxon>
        <taxon>Candidatus Sungiibacteriota</taxon>
    </lineage>
</organism>
<dbReference type="Gene3D" id="2.40.30.10">
    <property type="entry name" value="Translation factors"/>
    <property type="match status" value="1"/>
</dbReference>
<dbReference type="Gene3D" id="3.40.50.80">
    <property type="entry name" value="Nucleotide-binding domain of ferredoxin-NADP reductase (FNR) module"/>
    <property type="match status" value="1"/>
</dbReference>
<gene>
    <name evidence="2" type="ORF">HYW89_04800</name>
</gene>
<evidence type="ECO:0000313" key="3">
    <source>
        <dbReference type="Proteomes" id="UP000595618"/>
    </source>
</evidence>
<accession>A0A7T5RKB9</accession>
<name>A0A7T5RKB9_9BACT</name>
<dbReference type="PRINTS" id="PR00410">
    <property type="entry name" value="PHEHYDRXLASE"/>
</dbReference>
<proteinExistence type="predicted"/>
<dbReference type="InterPro" id="IPR051930">
    <property type="entry name" value="FNR_type-1"/>
</dbReference>
<dbReference type="AlphaFoldDB" id="A0A7T5RKB9"/>
<dbReference type="InterPro" id="IPR039261">
    <property type="entry name" value="FNR_nucleotide-bd"/>
</dbReference>
<evidence type="ECO:0000313" key="2">
    <source>
        <dbReference type="EMBL" id="QQG45285.1"/>
    </source>
</evidence>
<dbReference type="InterPro" id="IPR017938">
    <property type="entry name" value="Riboflavin_synthase-like_b-brl"/>
</dbReference>
<dbReference type="SUPFAM" id="SSF52343">
    <property type="entry name" value="Ferredoxin reductase-like, C-terminal NADP-linked domain"/>
    <property type="match status" value="1"/>
</dbReference>
<sequence>MASPKEYLQGQVIERRDLTPDLMIMKFALAYPLQFIPGQYCTLEIDGTARPYSIVSAPHESYLELFFELVPEKFRTEKSLTPRIWKLKVGDTISFWPKAKGAFVLDESYDTQVMVATVTGVAPYVSMIRTYRHGGYYHRYWPPRGWGWFILQGASYQDEFGYLDELRQYHDKGWIFYVPTVSRPQEERNHGWLGQTGRVNAIMPELFRNLFIEANRRTVCYLCGNEGMVQVLGNKKSRADKPRGWLFTTAGFSEKEVKEEIFF</sequence>
<dbReference type="PRINTS" id="PR00371">
    <property type="entry name" value="FPNCR"/>
</dbReference>
<dbReference type="EMBL" id="CP066690">
    <property type="protein sequence ID" value="QQG45285.1"/>
    <property type="molecule type" value="Genomic_DNA"/>
</dbReference>
<dbReference type="PANTHER" id="PTHR47878">
    <property type="entry name" value="OXIDOREDUCTASE FAD/NAD(P)-BINDING DOMAIN PROTEIN"/>
    <property type="match status" value="1"/>
</dbReference>
<dbReference type="Proteomes" id="UP000595618">
    <property type="component" value="Chromosome"/>
</dbReference>
<protein>
    <recommendedName>
        <fullName evidence="1">FAD-binding FR-type domain-containing protein</fullName>
    </recommendedName>
</protein>
<dbReference type="PANTHER" id="PTHR47878:SF2">
    <property type="entry name" value="OXIDOREDUCTASE FAD_NAD(P)-BINDING DOMAIN PROTEIN"/>
    <property type="match status" value="1"/>
</dbReference>
<dbReference type="InterPro" id="IPR001709">
    <property type="entry name" value="Flavoprot_Pyr_Nucl_cyt_Rdtase"/>
</dbReference>
<dbReference type="GO" id="GO:0016491">
    <property type="term" value="F:oxidoreductase activity"/>
    <property type="evidence" value="ECO:0007669"/>
    <property type="project" value="InterPro"/>
</dbReference>
<dbReference type="PROSITE" id="PS51384">
    <property type="entry name" value="FAD_FR"/>
    <property type="match status" value="1"/>
</dbReference>
<evidence type="ECO:0000259" key="1">
    <source>
        <dbReference type="PROSITE" id="PS51384"/>
    </source>
</evidence>
<dbReference type="InterPro" id="IPR001433">
    <property type="entry name" value="OxRdtase_FAD/NAD-bd"/>
</dbReference>
<dbReference type="Pfam" id="PF00175">
    <property type="entry name" value="NAD_binding_1"/>
    <property type="match status" value="1"/>
</dbReference>
<reference evidence="2 3" key="1">
    <citation type="submission" date="2020-07" db="EMBL/GenBank/DDBJ databases">
        <title>Huge and variable diversity of episymbiotic CPR bacteria and DPANN archaea in groundwater ecosystems.</title>
        <authorList>
            <person name="He C.Y."/>
            <person name="Keren R."/>
            <person name="Whittaker M."/>
            <person name="Farag I.F."/>
            <person name="Doudna J."/>
            <person name="Cate J.H.D."/>
            <person name="Banfield J.F."/>
        </authorList>
    </citation>
    <scope>NUCLEOTIDE SEQUENCE [LARGE SCALE GENOMIC DNA]</scope>
    <source>
        <strain evidence="2">NC_groundwater_541_Ag_S-0.1um_46_50</strain>
    </source>
</reference>
<feature type="domain" description="FAD-binding FR-type" evidence="1">
    <location>
        <begin position="5"/>
        <end position="106"/>
    </location>
</feature>
<dbReference type="SUPFAM" id="SSF63380">
    <property type="entry name" value="Riboflavin synthase domain-like"/>
    <property type="match status" value="1"/>
</dbReference>
<dbReference type="InterPro" id="IPR017927">
    <property type="entry name" value="FAD-bd_FR_type"/>
</dbReference>